<dbReference type="eggNOG" id="KOG3736">
    <property type="taxonomic scope" value="Eukaryota"/>
</dbReference>
<comment type="similarity">
    <text evidence="4 14">Belongs to the glycosyltransferase 2 family. GalNAc-T subfamily.</text>
</comment>
<evidence type="ECO:0000313" key="17">
    <source>
        <dbReference type="Ensembl" id="ENSCSAVP00000001594.1"/>
    </source>
</evidence>
<dbReference type="AlphaFoldDB" id="H2Y8E6"/>
<dbReference type="CDD" id="cd02510">
    <property type="entry name" value="pp-GalNAc-T"/>
    <property type="match status" value="1"/>
</dbReference>
<keyword evidence="9" id="KW-1133">Transmembrane helix</keyword>
<dbReference type="GeneTree" id="ENSGT00940000169874"/>
<dbReference type="Gene3D" id="3.90.550.10">
    <property type="entry name" value="Spore Coat Polysaccharide Biosynthesis Protein SpsA, Chain A"/>
    <property type="match status" value="1"/>
</dbReference>
<dbReference type="Pfam" id="PF00535">
    <property type="entry name" value="Glycos_transf_2"/>
    <property type="match status" value="1"/>
</dbReference>
<sequence length="448" mass="50787">SGPGEMGRAYKVTDNNPEVKKQIKDGWDKHAFNHYVCEKISLHRNLGDKRDQECKARKWRKPLPDTSVIIIFHNEAWCALLRTVHSVLENSPGILLKEIILVDDASTMEHLGSKLTDYVSKLKVVKIIRLRSRAGLIRARLAGAREAEGAVLTFLDSHCECAPHWLEPMLERIAEDNTRVVCPVIEVIDSDTFAMSLTTARAVQTGILTWSMGFNWTPRKPAGGVRNDAALPSATMAGGLFAMSRDYFYHLGSYDNDMLVWGGENIEMSLRIWMCGGTLEIHPCSHVGHVFRKRAPYSHPGGSDVITHNNKRVAEVWLDEYKEQYYRRVPRARTIDAGDLTPRIKLRKALHCRSFKWYITNIYPDLYATPKKDILYSGEWHNQAREGKYCLDSANPDGKIGVKMTMYVCHGMGVNQDFDFTRNGEIRHSYVKELCLQPSGNSVVTFAC</sequence>
<dbReference type="STRING" id="51511.ENSCSAVP00000001594"/>
<evidence type="ECO:0000256" key="12">
    <source>
        <dbReference type="ARBA" id="ARBA00023157"/>
    </source>
</evidence>
<dbReference type="Pfam" id="PF00652">
    <property type="entry name" value="Ricin_B_lectin"/>
    <property type="match status" value="1"/>
</dbReference>
<reference evidence="17" key="3">
    <citation type="submission" date="2025-09" db="UniProtKB">
        <authorList>
            <consortium name="Ensembl"/>
        </authorList>
    </citation>
    <scope>IDENTIFICATION</scope>
</reference>
<comment type="cofactor">
    <cofactor evidence="1 14">
        <name>Mn(2+)</name>
        <dbReference type="ChEBI" id="CHEBI:29035"/>
    </cofactor>
</comment>
<dbReference type="UniPathway" id="UPA00378"/>
<evidence type="ECO:0000256" key="6">
    <source>
        <dbReference type="ARBA" id="ARBA00022692"/>
    </source>
</evidence>
<accession>H2Y8E6</accession>
<dbReference type="GO" id="GO:0004653">
    <property type="term" value="F:polypeptide N-acetylgalactosaminyltransferase activity"/>
    <property type="evidence" value="ECO:0007669"/>
    <property type="project" value="TreeGrafter"/>
</dbReference>
<dbReference type="PROSITE" id="PS50231">
    <property type="entry name" value="RICIN_B_LECTIN"/>
    <property type="match status" value="1"/>
</dbReference>
<dbReference type="OMA" id="LIVWGCH"/>
<evidence type="ECO:0000256" key="7">
    <source>
        <dbReference type="ARBA" id="ARBA00022734"/>
    </source>
</evidence>
<keyword evidence="6" id="KW-0812">Transmembrane</keyword>
<dbReference type="SUPFAM" id="SSF50370">
    <property type="entry name" value="Ricin B-like lectins"/>
    <property type="match status" value="1"/>
</dbReference>
<keyword evidence="7 14" id="KW-0430">Lectin</keyword>
<evidence type="ECO:0000256" key="11">
    <source>
        <dbReference type="ARBA" id="ARBA00023136"/>
    </source>
</evidence>
<dbReference type="InterPro" id="IPR035992">
    <property type="entry name" value="Ricin_B-like_lectins"/>
</dbReference>
<keyword evidence="13 14" id="KW-0464">Manganese</keyword>
<dbReference type="PANTHER" id="PTHR11675">
    <property type="entry name" value="N-ACETYLGALACTOSAMINYLTRANSFERASE"/>
    <property type="match status" value="1"/>
</dbReference>
<keyword evidence="8" id="KW-0735">Signal-anchor</keyword>
<dbReference type="InterPro" id="IPR029044">
    <property type="entry name" value="Nucleotide-diphossugar_trans"/>
</dbReference>
<dbReference type="PANTHER" id="PTHR11675:SF131">
    <property type="entry name" value="POLYPEPTIDE N-ACETYLGALACTOSAMINYLTRANSFERASE 9-RELATED"/>
    <property type="match status" value="1"/>
</dbReference>
<proteinExistence type="inferred from homology"/>
<evidence type="ECO:0000313" key="18">
    <source>
        <dbReference type="Proteomes" id="UP000007875"/>
    </source>
</evidence>
<evidence type="ECO:0000256" key="9">
    <source>
        <dbReference type="ARBA" id="ARBA00022989"/>
    </source>
</evidence>
<keyword evidence="11" id="KW-0472">Membrane</keyword>
<dbReference type="Proteomes" id="UP000007875">
    <property type="component" value="Unassembled WGS sequence"/>
</dbReference>
<feature type="domain" description="Glycosyltransferase 2-like" evidence="15">
    <location>
        <begin position="67"/>
        <end position="249"/>
    </location>
</feature>
<reference evidence="18" key="1">
    <citation type="submission" date="2003-08" db="EMBL/GenBank/DDBJ databases">
        <authorList>
            <person name="Birren B."/>
            <person name="Nusbaum C."/>
            <person name="Abebe A."/>
            <person name="Abouelleil A."/>
            <person name="Adekoya E."/>
            <person name="Ait-zahra M."/>
            <person name="Allen N."/>
            <person name="Allen T."/>
            <person name="An P."/>
            <person name="Anderson M."/>
            <person name="Anderson S."/>
            <person name="Arachchi H."/>
            <person name="Armbruster J."/>
            <person name="Bachantsang P."/>
            <person name="Baldwin J."/>
            <person name="Barry A."/>
            <person name="Bayul T."/>
            <person name="Blitshsteyn B."/>
            <person name="Bloom T."/>
            <person name="Blye J."/>
            <person name="Boguslavskiy L."/>
            <person name="Borowsky M."/>
            <person name="Boukhgalter B."/>
            <person name="Brunache A."/>
            <person name="Butler J."/>
            <person name="Calixte N."/>
            <person name="Calvo S."/>
            <person name="Camarata J."/>
            <person name="Campo K."/>
            <person name="Chang J."/>
            <person name="Cheshatsang Y."/>
            <person name="Citroen M."/>
            <person name="Collymore A."/>
            <person name="Considine T."/>
            <person name="Cook A."/>
            <person name="Cooke P."/>
            <person name="Corum B."/>
            <person name="Cuomo C."/>
            <person name="David R."/>
            <person name="Dawoe T."/>
            <person name="Degray S."/>
            <person name="Dodge S."/>
            <person name="Dooley K."/>
            <person name="Dorje P."/>
            <person name="Dorjee K."/>
            <person name="Dorris L."/>
            <person name="Duffey N."/>
            <person name="Dupes A."/>
            <person name="Elkins T."/>
            <person name="Engels R."/>
            <person name="Erickson J."/>
            <person name="Farina A."/>
            <person name="Faro S."/>
            <person name="Ferreira P."/>
            <person name="Fischer H."/>
            <person name="Fitzgerald M."/>
            <person name="Foley K."/>
            <person name="Gage D."/>
            <person name="Galagan J."/>
            <person name="Gearin G."/>
            <person name="Gnerre S."/>
            <person name="Gnirke A."/>
            <person name="Goyette A."/>
            <person name="Graham J."/>
            <person name="Grandbois E."/>
            <person name="Gyaltsen K."/>
            <person name="Hafez N."/>
            <person name="Hagopian D."/>
            <person name="Hagos B."/>
            <person name="Hall J."/>
            <person name="Hatcher B."/>
            <person name="Heller A."/>
            <person name="Higgins H."/>
            <person name="Honan T."/>
            <person name="Horn A."/>
            <person name="Houde N."/>
            <person name="Hughes L."/>
            <person name="Hulme W."/>
            <person name="Husby E."/>
            <person name="Iliev I."/>
            <person name="Jaffe D."/>
            <person name="Jones C."/>
            <person name="Kamal M."/>
            <person name="Kamat A."/>
            <person name="Kamvysselis M."/>
            <person name="Karlsson E."/>
            <person name="Kells C."/>
            <person name="Kieu A."/>
            <person name="Kisner P."/>
            <person name="Kodira C."/>
            <person name="Kulbokas E."/>
            <person name="Labutti K."/>
            <person name="Lama D."/>
            <person name="Landers T."/>
            <person name="Leger J."/>
            <person name="Levine S."/>
            <person name="Lewis D."/>
            <person name="Lewis T."/>
            <person name="Lindblad-toh K."/>
            <person name="Liu X."/>
            <person name="Lokyitsang T."/>
            <person name="Lokyitsang Y."/>
            <person name="Lucien O."/>
            <person name="Lui A."/>
            <person name="Ma L.J."/>
            <person name="Mabbitt R."/>
            <person name="Macdonald J."/>
            <person name="Maclean C."/>
            <person name="Major J."/>
            <person name="Manning J."/>
            <person name="Marabella R."/>
            <person name="Maru K."/>
            <person name="Matthews C."/>
            <person name="Mauceli E."/>
            <person name="Mccarthy M."/>
            <person name="Mcdonough S."/>
            <person name="Mcghee T."/>
            <person name="Meldrim J."/>
            <person name="Meneus L."/>
            <person name="Mesirov J."/>
            <person name="Mihalev A."/>
            <person name="Mihova T."/>
            <person name="Mikkelsen T."/>
            <person name="Mlenga V."/>
            <person name="Moru K."/>
            <person name="Mozes J."/>
            <person name="Mulrain L."/>
            <person name="Munson G."/>
            <person name="Naylor J."/>
            <person name="Newes C."/>
            <person name="Nguyen C."/>
            <person name="Nguyen N."/>
            <person name="Nguyen T."/>
            <person name="Nicol R."/>
            <person name="Nielsen C."/>
            <person name="Nizzari M."/>
            <person name="Norbu C."/>
            <person name="Norbu N."/>
            <person name="O'donnell P."/>
            <person name="Okoawo O."/>
            <person name="O'leary S."/>
            <person name="Omotosho B."/>
            <person name="O'neill K."/>
            <person name="Osman S."/>
            <person name="Parker S."/>
            <person name="Perrin D."/>
            <person name="Phunkhang P."/>
            <person name="Piqani B."/>
            <person name="Purcell S."/>
            <person name="Rachupka T."/>
            <person name="Ramasamy U."/>
            <person name="Rameau R."/>
            <person name="Ray V."/>
            <person name="Raymond C."/>
            <person name="Retta R."/>
            <person name="Richardson S."/>
            <person name="Rise C."/>
            <person name="Rodriguez J."/>
            <person name="Rogers J."/>
            <person name="Rogov P."/>
            <person name="Rutman M."/>
            <person name="Schupbach R."/>
            <person name="Seaman C."/>
            <person name="Settipalli S."/>
            <person name="Sharpe T."/>
            <person name="Sheridan J."/>
            <person name="Sherpa N."/>
            <person name="Shi J."/>
            <person name="Smirnov S."/>
            <person name="Smith C."/>
            <person name="Sougnez C."/>
            <person name="Spencer B."/>
            <person name="Stalker J."/>
            <person name="Stange-thomann N."/>
            <person name="Stavropoulos S."/>
            <person name="Stetson K."/>
            <person name="Stone C."/>
            <person name="Stone S."/>
            <person name="Stubbs M."/>
            <person name="Talamas J."/>
            <person name="Tchuinga P."/>
            <person name="Tenzing P."/>
            <person name="Tesfaye S."/>
            <person name="Theodore J."/>
            <person name="Thoulutsang Y."/>
            <person name="Topham K."/>
            <person name="Towey S."/>
            <person name="Tsamla T."/>
            <person name="Tsomo N."/>
            <person name="Vallee D."/>
            <person name="Vassiliev H."/>
            <person name="Venkataraman V."/>
            <person name="Vinson J."/>
            <person name="Vo A."/>
            <person name="Wade C."/>
            <person name="Wang S."/>
            <person name="Wangchuk T."/>
            <person name="Wangdi T."/>
            <person name="Whittaker C."/>
            <person name="Wilkinson J."/>
            <person name="Wu Y."/>
            <person name="Wyman D."/>
            <person name="Yadav S."/>
            <person name="Yang S."/>
            <person name="Yang X."/>
            <person name="Yeager S."/>
            <person name="Yee E."/>
            <person name="Young G."/>
            <person name="Zainoun J."/>
            <person name="Zembeck L."/>
            <person name="Zimmer A."/>
            <person name="Zody M."/>
            <person name="Lander E."/>
        </authorList>
    </citation>
    <scope>NUCLEOTIDE SEQUENCE [LARGE SCALE GENOMIC DNA]</scope>
</reference>
<dbReference type="InterPro" id="IPR045885">
    <property type="entry name" value="GalNAc-T"/>
</dbReference>
<dbReference type="GO" id="GO:0000139">
    <property type="term" value="C:Golgi membrane"/>
    <property type="evidence" value="ECO:0007669"/>
    <property type="project" value="UniProtKB-SubCell"/>
</dbReference>
<name>H2Y8E6_CIOSA</name>
<evidence type="ECO:0000256" key="1">
    <source>
        <dbReference type="ARBA" id="ARBA00001936"/>
    </source>
</evidence>
<dbReference type="InterPro" id="IPR001173">
    <property type="entry name" value="Glyco_trans_2-like"/>
</dbReference>
<dbReference type="EC" id="2.4.1.-" evidence="14"/>
<dbReference type="GO" id="GO:0006493">
    <property type="term" value="P:protein O-linked glycosylation"/>
    <property type="evidence" value="ECO:0007669"/>
    <property type="project" value="TreeGrafter"/>
</dbReference>
<dbReference type="FunFam" id="3.90.550.10:FF:000218">
    <property type="entry name" value="Polypeptide N-acetylgalactosaminyltransferase"/>
    <property type="match status" value="1"/>
</dbReference>
<dbReference type="GO" id="GO:0030246">
    <property type="term" value="F:carbohydrate binding"/>
    <property type="evidence" value="ECO:0007669"/>
    <property type="project" value="UniProtKB-KW"/>
</dbReference>
<keyword evidence="10 14" id="KW-0333">Golgi apparatus</keyword>
<comment type="pathway">
    <text evidence="3 14">Protein modification; protein glycosylation.</text>
</comment>
<keyword evidence="18" id="KW-1185">Reference proteome</keyword>
<dbReference type="InterPro" id="IPR000772">
    <property type="entry name" value="Ricin_B_lectin"/>
</dbReference>
<keyword evidence="14" id="KW-0328">Glycosyltransferase</keyword>
<evidence type="ECO:0000256" key="4">
    <source>
        <dbReference type="ARBA" id="ARBA00005680"/>
    </source>
</evidence>
<protein>
    <recommendedName>
        <fullName evidence="5 14">Polypeptide N-acetylgalactosaminyltransferase</fullName>
        <ecNumber evidence="14">2.4.1.-</ecNumber>
    </recommendedName>
    <alternativeName>
        <fullName evidence="14">Protein-UDP acetylgalactosaminyltransferase</fullName>
    </alternativeName>
</protein>
<evidence type="ECO:0000259" key="15">
    <source>
        <dbReference type="Pfam" id="PF00535"/>
    </source>
</evidence>
<evidence type="ECO:0000259" key="16">
    <source>
        <dbReference type="Pfam" id="PF00652"/>
    </source>
</evidence>
<dbReference type="Gene3D" id="2.80.10.50">
    <property type="match status" value="1"/>
</dbReference>
<comment type="subcellular location">
    <subcellularLocation>
        <location evidence="2 14">Golgi apparatus membrane</location>
        <topology evidence="2 14">Single-pass type II membrane protein</topology>
    </subcellularLocation>
</comment>
<evidence type="ECO:0000256" key="8">
    <source>
        <dbReference type="ARBA" id="ARBA00022968"/>
    </source>
</evidence>
<dbReference type="SUPFAM" id="SSF53448">
    <property type="entry name" value="Nucleotide-diphospho-sugar transferases"/>
    <property type="match status" value="1"/>
</dbReference>
<evidence type="ECO:0000256" key="13">
    <source>
        <dbReference type="ARBA" id="ARBA00023211"/>
    </source>
</evidence>
<organism evidence="17 18">
    <name type="scientific">Ciona savignyi</name>
    <name type="common">Pacific transparent sea squirt</name>
    <dbReference type="NCBI Taxonomy" id="51511"/>
    <lineage>
        <taxon>Eukaryota</taxon>
        <taxon>Metazoa</taxon>
        <taxon>Chordata</taxon>
        <taxon>Tunicata</taxon>
        <taxon>Ascidiacea</taxon>
        <taxon>Phlebobranchia</taxon>
        <taxon>Cionidae</taxon>
        <taxon>Ciona</taxon>
    </lineage>
</organism>
<evidence type="ECO:0000256" key="5">
    <source>
        <dbReference type="ARBA" id="ARBA00012644"/>
    </source>
</evidence>
<evidence type="ECO:0000256" key="3">
    <source>
        <dbReference type="ARBA" id="ARBA00004922"/>
    </source>
</evidence>
<keyword evidence="12 14" id="KW-1015">Disulfide bond</keyword>
<evidence type="ECO:0000256" key="2">
    <source>
        <dbReference type="ARBA" id="ARBA00004323"/>
    </source>
</evidence>
<dbReference type="Ensembl" id="ENSCSAVT00000001616.1">
    <property type="protein sequence ID" value="ENSCSAVP00000001594.1"/>
    <property type="gene ID" value="ENSCSAVG00000000915.1"/>
</dbReference>
<keyword evidence="14" id="KW-0808">Transferase</keyword>
<evidence type="ECO:0000256" key="14">
    <source>
        <dbReference type="RuleBase" id="RU361242"/>
    </source>
</evidence>
<evidence type="ECO:0000256" key="10">
    <source>
        <dbReference type="ARBA" id="ARBA00023034"/>
    </source>
</evidence>
<dbReference type="InParanoid" id="H2Y8E6"/>
<feature type="domain" description="Ricin B lectin" evidence="16">
    <location>
        <begin position="385"/>
        <end position="448"/>
    </location>
</feature>
<dbReference type="HOGENOM" id="CLU_013477_0_3_1"/>
<reference evidence="17" key="2">
    <citation type="submission" date="2025-08" db="UniProtKB">
        <authorList>
            <consortium name="Ensembl"/>
        </authorList>
    </citation>
    <scope>IDENTIFICATION</scope>
</reference>